<dbReference type="OrthoDB" id="2690414at2759"/>
<dbReference type="EMBL" id="JABBWE010000033">
    <property type="protein sequence ID" value="KAG1792881.1"/>
    <property type="molecule type" value="Genomic_DNA"/>
</dbReference>
<dbReference type="InterPro" id="IPR040976">
    <property type="entry name" value="Pkinase_fungal"/>
</dbReference>
<comment type="caution">
    <text evidence="2">The sequence shown here is derived from an EMBL/GenBank/DDBJ whole genome shotgun (WGS) entry which is preliminary data.</text>
</comment>
<sequence>MQYLSSREHCIKPVIDSATPLIINPYHLCPKYCIKPVNELMTFKYPSTASSQLIVTVPEIYLILILFKVIKNLLALTNPTFTPPFTNNHIINCYKTARPLYEFHSRAEFLTPILDIIKIQKQAVEQNRVLHCDCSLNNAMIEDNGDGTHWMLIDCDQYGVGGTLYLHTPDPSNECLGTQALGSKLYPSPMVTYVYQDDLESMFYVFIWYSLQCVKWIMDSKTQIFHQSDHYTKELSRQIDPYFKSLLPLALEWYNLVKNPNQLLFDNVIDLLGRHITALPKEDSAGLLVSKWVILSVAGSLTPPQNNEESASPPVDET</sequence>
<protein>
    <recommendedName>
        <fullName evidence="1">Fungal-type protein kinase domain-containing protein</fullName>
    </recommendedName>
</protein>
<proteinExistence type="predicted"/>
<evidence type="ECO:0000313" key="3">
    <source>
        <dbReference type="Proteomes" id="UP000719766"/>
    </source>
</evidence>
<dbReference type="Pfam" id="PF17667">
    <property type="entry name" value="Pkinase_fungal"/>
    <property type="match status" value="1"/>
</dbReference>
<gene>
    <name evidence="2" type="ORF">HD556DRAFT_1479992</name>
</gene>
<reference evidence="2" key="1">
    <citation type="journal article" date="2020" name="New Phytol.">
        <title>Comparative genomics reveals dynamic genome evolution in host specialist ectomycorrhizal fungi.</title>
        <authorList>
            <person name="Lofgren L.A."/>
            <person name="Nguyen N.H."/>
            <person name="Vilgalys R."/>
            <person name="Ruytinx J."/>
            <person name="Liao H.L."/>
            <person name="Branco S."/>
            <person name="Kuo A."/>
            <person name="LaButti K."/>
            <person name="Lipzen A."/>
            <person name="Andreopoulos W."/>
            <person name="Pangilinan J."/>
            <person name="Riley R."/>
            <person name="Hundley H."/>
            <person name="Na H."/>
            <person name="Barry K."/>
            <person name="Grigoriev I.V."/>
            <person name="Stajich J.E."/>
            <person name="Kennedy P.G."/>
        </authorList>
    </citation>
    <scope>NUCLEOTIDE SEQUENCE</scope>
    <source>
        <strain evidence="2">S12</strain>
    </source>
</reference>
<keyword evidence="3" id="KW-1185">Reference proteome</keyword>
<dbReference type="RefSeq" id="XP_041159418.1">
    <property type="nucleotide sequence ID" value="XM_041308612.1"/>
</dbReference>
<evidence type="ECO:0000259" key="1">
    <source>
        <dbReference type="Pfam" id="PF17667"/>
    </source>
</evidence>
<organism evidence="2 3">
    <name type="scientific">Suillus plorans</name>
    <dbReference type="NCBI Taxonomy" id="116603"/>
    <lineage>
        <taxon>Eukaryota</taxon>
        <taxon>Fungi</taxon>
        <taxon>Dikarya</taxon>
        <taxon>Basidiomycota</taxon>
        <taxon>Agaricomycotina</taxon>
        <taxon>Agaricomycetes</taxon>
        <taxon>Agaricomycetidae</taxon>
        <taxon>Boletales</taxon>
        <taxon>Suillineae</taxon>
        <taxon>Suillaceae</taxon>
        <taxon>Suillus</taxon>
    </lineage>
</organism>
<dbReference type="Proteomes" id="UP000719766">
    <property type="component" value="Unassembled WGS sequence"/>
</dbReference>
<feature type="domain" description="Fungal-type protein kinase" evidence="1">
    <location>
        <begin position="94"/>
        <end position="208"/>
    </location>
</feature>
<dbReference type="GeneID" id="64602376"/>
<name>A0A9P7ANI1_9AGAM</name>
<dbReference type="AlphaFoldDB" id="A0A9P7ANI1"/>
<accession>A0A9P7ANI1</accession>
<evidence type="ECO:0000313" key="2">
    <source>
        <dbReference type="EMBL" id="KAG1792881.1"/>
    </source>
</evidence>